<organism evidence="1 2">
    <name type="scientific">Tetrapyrgos nigripes</name>
    <dbReference type="NCBI Taxonomy" id="182062"/>
    <lineage>
        <taxon>Eukaryota</taxon>
        <taxon>Fungi</taxon>
        <taxon>Dikarya</taxon>
        <taxon>Basidiomycota</taxon>
        <taxon>Agaricomycotina</taxon>
        <taxon>Agaricomycetes</taxon>
        <taxon>Agaricomycetidae</taxon>
        <taxon>Agaricales</taxon>
        <taxon>Marasmiineae</taxon>
        <taxon>Marasmiaceae</taxon>
        <taxon>Tetrapyrgos</taxon>
    </lineage>
</organism>
<keyword evidence="2" id="KW-1185">Reference proteome</keyword>
<evidence type="ECO:0000313" key="1">
    <source>
        <dbReference type="EMBL" id="KAF5364885.1"/>
    </source>
</evidence>
<dbReference type="Proteomes" id="UP000559256">
    <property type="component" value="Unassembled WGS sequence"/>
</dbReference>
<dbReference type="AlphaFoldDB" id="A0A8H5GHI2"/>
<accession>A0A8H5GHI2</accession>
<proteinExistence type="predicted"/>
<dbReference type="OrthoDB" id="2447803at2759"/>
<comment type="caution">
    <text evidence="1">The sequence shown here is derived from an EMBL/GenBank/DDBJ whole genome shotgun (WGS) entry which is preliminary data.</text>
</comment>
<dbReference type="EMBL" id="JAACJM010000030">
    <property type="protein sequence ID" value="KAF5364885.1"/>
    <property type="molecule type" value="Genomic_DNA"/>
</dbReference>
<sequence>MALKDVHSAPERTERTVEFDDVQSILACRKMSHFHFNHPFRVILSDRDMEDIAMAWPELAELELCPRSLFEDYREEKLTMFSVFHLTRHCLKLQKLALCFDTRLSETPPLPLPLTSKHADLKILDVGESKLVTEDAPGIANLLGQLCSADCGLNFTSDQTSVYDFHEELKPVWYVVVKTFPLFSRVYRTHGGANQQNEDLRHELELITGAMDLEKFRDSVQYRDEVEYN</sequence>
<gene>
    <name evidence="1" type="ORF">D9758_008108</name>
</gene>
<reference evidence="1 2" key="1">
    <citation type="journal article" date="2020" name="ISME J.">
        <title>Uncovering the hidden diversity of litter-decomposition mechanisms in mushroom-forming fungi.</title>
        <authorList>
            <person name="Floudas D."/>
            <person name="Bentzer J."/>
            <person name="Ahren D."/>
            <person name="Johansson T."/>
            <person name="Persson P."/>
            <person name="Tunlid A."/>
        </authorList>
    </citation>
    <scope>NUCLEOTIDE SEQUENCE [LARGE SCALE GENOMIC DNA]</scope>
    <source>
        <strain evidence="1 2">CBS 291.85</strain>
    </source>
</reference>
<evidence type="ECO:0000313" key="2">
    <source>
        <dbReference type="Proteomes" id="UP000559256"/>
    </source>
</evidence>
<protein>
    <submittedName>
        <fullName evidence="1">Uncharacterized protein</fullName>
    </submittedName>
</protein>
<name>A0A8H5GHI2_9AGAR</name>